<comment type="caution">
    <text evidence="8">The sequence shown here is derived from an EMBL/GenBank/DDBJ whole genome shotgun (WGS) entry which is preliminary data.</text>
</comment>
<dbReference type="PANTHER" id="PTHR38459:SF1">
    <property type="entry name" value="PROPHAGE BACTOPRENOL-LINKED GLUCOSE TRANSLOCASE HOMOLOG"/>
    <property type="match status" value="1"/>
</dbReference>
<keyword evidence="9" id="KW-1185">Reference proteome</keyword>
<evidence type="ECO:0000256" key="4">
    <source>
        <dbReference type="ARBA" id="ARBA00022989"/>
    </source>
</evidence>
<evidence type="ECO:0000256" key="1">
    <source>
        <dbReference type="ARBA" id="ARBA00004141"/>
    </source>
</evidence>
<dbReference type="Pfam" id="PF04138">
    <property type="entry name" value="GtrA_DPMS_TM"/>
    <property type="match status" value="1"/>
</dbReference>
<name>A0A0W1ASE2_9BACL</name>
<feature type="transmembrane region" description="Helical" evidence="6">
    <location>
        <begin position="68"/>
        <end position="91"/>
    </location>
</feature>
<dbReference type="EMBL" id="LCZJ02000037">
    <property type="protein sequence ID" value="KTD84252.1"/>
    <property type="molecule type" value="Genomic_DNA"/>
</dbReference>
<comment type="subcellular location">
    <subcellularLocation>
        <location evidence="1">Membrane</location>
        <topology evidence="1">Multi-pass membrane protein</topology>
    </subcellularLocation>
</comment>
<evidence type="ECO:0000259" key="7">
    <source>
        <dbReference type="Pfam" id="PF04138"/>
    </source>
</evidence>
<keyword evidence="4 6" id="KW-1133">Transmembrane helix</keyword>
<gene>
    <name evidence="8" type="ORF">UQ64_26695</name>
</gene>
<keyword evidence="3 6" id="KW-0812">Transmembrane</keyword>
<evidence type="ECO:0000256" key="3">
    <source>
        <dbReference type="ARBA" id="ARBA00022692"/>
    </source>
</evidence>
<dbReference type="PANTHER" id="PTHR38459">
    <property type="entry name" value="PROPHAGE BACTOPRENOL-LINKED GLUCOSE TRANSLOCASE HOMOLOG"/>
    <property type="match status" value="1"/>
</dbReference>
<dbReference type="Proteomes" id="UP000054709">
    <property type="component" value="Unassembled WGS sequence"/>
</dbReference>
<dbReference type="GO" id="GO:0000271">
    <property type="term" value="P:polysaccharide biosynthetic process"/>
    <property type="evidence" value="ECO:0007669"/>
    <property type="project" value="InterPro"/>
</dbReference>
<evidence type="ECO:0000313" key="8">
    <source>
        <dbReference type="EMBL" id="KTD84252.1"/>
    </source>
</evidence>
<proteinExistence type="inferred from homology"/>
<dbReference type="OrthoDB" id="9812049at2"/>
<dbReference type="AlphaFoldDB" id="A0A0W1ASE2"/>
<dbReference type="InterPro" id="IPR051401">
    <property type="entry name" value="GtrA_CellWall_Glycosyl"/>
</dbReference>
<feature type="transmembrane region" description="Helical" evidence="6">
    <location>
        <begin position="7"/>
        <end position="28"/>
    </location>
</feature>
<dbReference type="InterPro" id="IPR007267">
    <property type="entry name" value="GtrA_DPMS_TM"/>
</dbReference>
<sequence>MEIMRQFIKYALVGAIGTILHTSVLIFLVEKEGFQPLIGSSAGFILSLIVSYYINLKWTFQLEKKKSFFYKYVIVSLSGLGINLLIMFLLVNLLGVWYIWAQVIVIIVVPISNFTLNRYWAFA</sequence>
<feature type="domain" description="GtrA/DPMS transmembrane" evidence="7">
    <location>
        <begin position="9"/>
        <end position="122"/>
    </location>
</feature>
<evidence type="ECO:0000256" key="2">
    <source>
        <dbReference type="ARBA" id="ARBA00009399"/>
    </source>
</evidence>
<protein>
    <recommendedName>
        <fullName evidence="7">GtrA/DPMS transmembrane domain-containing protein</fullName>
    </recommendedName>
</protein>
<accession>A0A0W1ASE2</accession>
<comment type="similarity">
    <text evidence="2">Belongs to the GtrA family.</text>
</comment>
<evidence type="ECO:0000313" key="9">
    <source>
        <dbReference type="Proteomes" id="UP000054709"/>
    </source>
</evidence>
<reference evidence="8 9" key="1">
    <citation type="journal article" date="2015" name="Int. Biodeterior. Biodegradation">
        <title>Physiological and genetic screening methods for the isolation of methyl tert-butyl ether-degrading bacteria for bioremediation purposes.</title>
        <authorList>
            <person name="Guisado I.M."/>
            <person name="Purswani J."/>
            <person name="Gonzalez Lopez J."/>
            <person name="Pozo C."/>
        </authorList>
    </citation>
    <scope>NUCLEOTIDE SEQUENCE [LARGE SCALE GENOMIC DNA]</scope>
    <source>
        <strain evidence="8 9">SH7</strain>
    </source>
</reference>
<dbReference type="GO" id="GO:0005886">
    <property type="term" value="C:plasma membrane"/>
    <property type="evidence" value="ECO:0007669"/>
    <property type="project" value="TreeGrafter"/>
</dbReference>
<organism evidence="8 9">
    <name type="scientific">Paenibacillus etheri</name>
    <dbReference type="NCBI Taxonomy" id="1306852"/>
    <lineage>
        <taxon>Bacteria</taxon>
        <taxon>Bacillati</taxon>
        <taxon>Bacillota</taxon>
        <taxon>Bacilli</taxon>
        <taxon>Bacillales</taxon>
        <taxon>Paenibacillaceae</taxon>
        <taxon>Paenibacillus</taxon>
    </lineage>
</organism>
<evidence type="ECO:0000256" key="6">
    <source>
        <dbReference type="SAM" id="Phobius"/>
    </source>
</evidence>
<evidence type="ECO:0000256" key="5">
    <source>
        <dbReference type="ARBA" id="ARBA00023136"/>
    </source>
</evidence>
<feature type="transmembrane region" description="Helical" evidence="6">
    <location>
        <begin position="34"/>
        <end position="56"/>
    </location>
</feature>
<feature type="transmembrane region" description="Helical" evidence="6">
    <location>
        <begin position="97"/>
        <end position="116"/>
    </location>
</feature>
<keyword evidence="5 6" id="KW-0472">Membrane</keyword>